<evidence type="ECO:0000313" key="1">
    <source>
        <dbReference type="EMBL" id="VDO62320.1"/>
    </source>
</evidence>
<reference evidence="1 2" key="2">
    <citation type="submission" date="2018-11" db="EMBL/GenBank/DDBJ databases">
        <authorList>
            <consortium name="Pathogen Informatics"/>
        </authorList>
    </citation>
    <scope>NUCLEOTIDE SEQUENCE [LARGE SCALE GENOMIC DNA]</scope>
</reference>
<reference evidence="3" key="1">
    <citation type="submission" date="2016-06" db="UniProtKB">
        <authorList>
            <consortium name="WormBaseParasite"/>
        </authorList>
    </citation>
    <scope>IDENTIFICATION</scope>
</reference>
<proteinExistence type="predicted"/>
<evidence type="ECO:0000313" key="3">
    <source>
        <dbReference type="WBParaSite" id="OFLC_0000967001-mRNA-1"/>
    </source>
</evidence>
<evidence type="ECO:0000313" key="2">
    <source>
        <dbReference type="Proteomes" id="UP000267606"/>
    </source>
</evidence>
<dbReference type="EMBL" id="UZAJ01012114">
    <property type="protein sequence ID" value="VDO62320.1"/>
    <property type="molecule type" value="Genomic_DNA"/>
</dbReference>
<accession>A0A183HQA9</accession>
<dbReference type="WBParaSite" id="OFLC_0000967001-mRNA-1">
    <property type="protein sequence ID" value="OFLC_0000967001-mRNA-1"/>
    <property type="gene ID" value="OFLC_0000967001"/>
</dbReference>
<sequence length="69" mass="7904">MYMSRHNALLFAGKKYAVHMIAHLLTNTGNIWGQSYICPTNTGNIWGQILRPLWIRQLVISSKGYDLAR</sequence>
<dbReference type="AlphaFoldDB" id="A0A183HQA9"/>
<protein>
    <submittedName>
        <fullName evidence="3">Peptidase M12A domain-containing protein</fullName>
    </submittedName>
</protein>
<organism evidence="3">
    <name type="scientific">Onchocerca flexuosa</name>
    <dbReference type="NCBI Taxonomy" id="387005"/>
    <lineage>
        <taxon>Eukaryota</taxon>
        <taxon>Metazoa</taxon>
        <taxon>Ecdysozoa</taxon>
        <taxon>Nematoda</taxon>
        <taxon>Chromadorea</taxon>
        <taxon>Rhabditida</taxon>
        <taxon>Spirurina</taxon>
        <taxon>Spiruromorpha</taxon>
        <taxon>Filarioidea</taxon>
        <taxon>Onchocercidae</taxon>
        <taxon>Onchocerca</taxon>
    </lineage>
</organism>
<keyword evidence="2" id="KW-1185">Reference proteome</keyword>
<gene>
    <name evidence="1" type="ORF">OFLC_LOCUS9668</name>
</gene>
<name>A0A183HQA9_9BILA</name>
<dbReference type="Proteomes" id="UP000267606">
    <property type="component" value="Unassembled WGS sequence"/>
</dbReference>